<dbReference type="AlphaFoldDB" id="D7CLI7"/>
<feature type="transmembrane region" description="Helical" evidence="7">
    <location>
        <begin position="178"/>
        <end position="196"/>
    </location>
</feature>
<keyword evidence="11" id="KW-1185">Reference proteome</keyword>
<feature type="transmembrane region" description="Helical" evidence="7">
    <location>
        <begin position="115"/>
        <end position="133"/>
    </location>
</feature>
<reference evidence="11" key="1">
    <citation type="journal article" date="2010" name="Stand. Genomic Sci.">
        <title>Complete genome sequence of Syntrophothermus lipocalidus type strain (TGB-C1T).</title>
        <authorList>
            <consortium name="US DOE Joint Genome Institute (JGI-PGF)"/>
            <person name="Djao O."/>
            <person name="Zhang X."/>
            <person name="Lucas S."/>
            <person name="Lapidus A."/>
            <person name="Glavina Del Rio T."/>
            <person name="Nolan M."/>
            <person name="Tice H."/>
            <person name="Cheng J."/>
            <person name="Han C."/>
            <person name="Tapia R."/>
            <person name="Goodwin L."/>
            <person name="Pitluck S."/>
            <person name="Liolios K."/>
            <person name="Ivanova N."/>
            <person name="Mavromatis K."/>
            <person name="Mikhailova N."/>
            <person name="Ovchinnikova G."/>
            <person name="Pati A."/>
            <person name="Brambilla E."/>
            <person name="Chen A."/>
            <person name="Palaniappan K."/>
            <person name="Land M."/>
            <person name="Hauser L."/>
            <person name="Chang Y."/>
            <person name="Jeffries C."/>
            <person name="Rohde M."/>
            <person name="Sikorski J."/>
            <person name="Spring S."/>
            <person name="Goker M."/>
            <person name="Detter J."/>
            <person name="Woyke T."/>
            <person name="Bristow J."/>
            <person name="Eisen J."/>
            <person name="Markowitz V."/>
            <person name="Hugenholtz P."/>
            <person name="Kyrpides N."/>
            <person name="Klenk H."/>
        </authorList>
    </citation>
    <scope>NUCLEOTIDE SEQUENCE [LARGE SCALE GENOMIC DNA]</scope>
    <source>
        <strain evidence="11">DSM 12680 / TGB-C1</strain>
    </source>
</reference>
<comment type="function">
    <text evidence="7">Catalyzes the initial step of the lipid cycle reactions in the biosynthesis of the cell wall peptidoglycan: transfers peptidoglycan precursor phospho-MurNAc-pentapeptide from UDP-MurNAc-pentapeptide onto the lipid carrier undecaprenyl phosphate, yielding undecaprenyl-pyrophosphoryl-MurNAc-pentapeptide, known as lipid I.</text>
</comment>
<evidence type="ECO:0000256" key="4">
    <source>
        <dbReference type="ARBA" id="ARBA00022692"/>
    </source>
</evidence>
<keyword evidence="7" id="KW-0573">Peptidoglycan synthesis</keyword>
<dbReference type="GO" id="GO:0009252">
    <property type="term" value="P:peptidoglycan biosynthetic process"/>
    <property type="evidence" value="ECO:0007669"/>
    <property type="project" value="UniProtKB-UniRule"/>
</dbReference>
<comment type="subcellular location">
    <subcellularLocation>
        <location evidence="7">Cell membrane</location>
        <topology evidence="7">Multi-pass membrane protein</topology>
    </subcellularLocation>
    <subcellularLocation>
        <location evidence="1">Membrane</location>
        <topology evidence="1">Multi-pass membrane protein</topology>
    </subcellularLocation>
</comment>
<sequence>MHGIVTDTVVAAGISILICVVMGPFVIPLLRRLRAGQSIRDDGPKRHLAKAGTPTMGGIMMITAVLFASLILAGNSLEVLACVLVTVAFGAVGFWDDYIKVVLKRSLGLRAREKLGLQLLISLIFGFILVVVLGRGTEVAVPFTGFGVELGPFYMVLLVLVLISTANAVNLTDGLDGLAAGVTFFVALGYVVISIATSHFSLAVFSGALAGACLGFLIFNHYPARVFMGDTGSMALGGAVAALAAITKSEIALLVIGGLYVLEALSVIVQVLSFQLTGRRVFLMAPLHHHFELKGWSEAKVVLVFWTVSLAFVVLGLLGFRNLG</sequence>
<dbReference type="GO" id="GO:0008963">
    <property type="term" value="F:phospho-N-acetylmuramoyl-pentapeptide-transferase activity"/>
    <property type="evidence" value="ECO:0007669"/>
    <property type="project" value="UniProtKB-UniRule"/>
</dbReference>
<dbReference type="InterPro" id="IPR000715">
    <property type="entry name" value="Glycosyl_transferase_4"/>
</dbReference>
<keyword evidence="7 9" id="KW-0460">Magnesium</keyword>
<feature type="transmembrane region" description="Helical" evidence="7">
    <location>
        <begin position="252"/>
        <end position="274"/>
    </location>
</feature>
<feature type="binding site" evidence="9">
    <location>
        <position position="230"/>
    </location>
    <ligand>
        <name>Mg(2+)</name>
        <dbReference type="ChEBI" id="CHEBI:18420"/>
    </ligand>
</feature>
<evidence type="ECO:0000256" key="6">
    <source>
        <dbReference type="ARBA" id="ARBA00023136"/>
    </source>
</evidence>
<evidence type="ECO:0000256" key="1">
    <source>
        <dbReference type="ARBA" id="ARBA00004141"/>
    </source>
</evidence>
<keyword evidence="7" id="KW-1003">Cell membrane</keyword>
<dbReference type="KEGG" id="slp:Slip_0792"/>
<evidence type="ECO:0000256" key="9">
    <source>
        <dbReference type="PIRSR" id="PIRSR600715-1"/>
    </source>
</evidence>
<dbReference type="PROSITE" id="PS01348">
    <property type="entry name" value="MRAY_2"/>
    <property type="match status" value="1"/>
</dbReference>
<proteinExistence type="inferred from homology"/>
<organism evidence="10 11">
    <name type="scientific">Syntrophothermus lipocalidus (strain DSM 12680 / TGB-C1)</name>
    <dbReference type="NCBI Taxonomy" id="643648"/>
    <lineage>
        <taxon>Bacteria</taxon>
        <taxon>Bacillati</taxon>
        <taxon>Bacillota</taxon>
        <taxon>Clostridia</taxon>
        <taxon>Eubacteriales</taxon>
        <taxon>Syntrophomonadaceae</taxon>
        <taxon>Syntrophothermus</taxon>
    </lineage>
</organism>
<keyword evidence="5 7" id="KW-1133">Transmembrane helix</keyword>
<dbReference type="GO" id="GO:0051301">
    <property type="term" value="P:cell division"/>
    <property type="evidence" value="ECO:0007669"/>
    <property type="project" value="UniProtKB-KW"/>
</dbReference>
<evidence type="ECO:0000256" key="8">
    <source>
        <dbReference type="NCBIfam" id="TIGR00445"/>
    </source>
</evidence>
<dbReference type="HOGENOM" id="CLU_023982_0_1_9"/>
<feature type="transmembrane region" description="Helical" evidence="7">
    <location>
        <begin position="202"/>
        <end position="219"/>
    </location>
</feature>
<dbReference type="GO" id="GO:0071555">
    <property type="term" value="P:cell wall organization"/>
    <property type="evidence" value="ECO:0007669"/>
    <property type="project" value="UniProtKB-KW"/>
</dbReference>
<comment type="similarity">
    <text evidence="2 7">Belongs to the glycosyltransferase 4 family. MraY subfamily.</text>
</comment>
<comment type="pathway">
    <text evidence="7">Cell wall biogenesis; peptidoglycan biosynthesis.</text>
</comment>
<feature type="transmembrane region" description="Helical" evidence="7">
    <location>
        <begin position="301"/>
        <end position="320"/>
    </location>
</feature>
<protein>
    <recommendedName>
        <fullName evidence="7 8">Phospho-N-acetylmuramoyl-pentapeptide-transferase</fullName>
        <ecNumber evidence="7 8">2.7.8.13</ecNumber>
    </recommendedName>
    <alternativeName>
        <fullName evidence="7">UDP-MurNAc-pentapeptide phosphotransferase</fullName>
    </alternativeName>
</protein>
<keyword evidence="7" id="KW-0133">Cell shape</keyword>
<keyword evidence="7" id="KW-0961">Cell wall biogenesis/degradation</keyword>
<dbReference type="Proteomes" id="UP000000378">
    <property type="component" value="Chromosome"/>
</dbReference>
<comment type="catalytic activity">
    <reaction evidence="7">
        <text>UDP-N-acetyl-alpha-D-muramoyl-L-alanyl-gamma-D-glutamyl-meso-2,6-diaminopimeloyl-D-alanyl-D-alanine + di-trans,octa-cis-undecaprenyl phosphate = di-trans,octa-cis-undecaprenyl diphospho-N-acetyl-alpha-D-muramoyl-L-alanyl-D-glutamyl-meso-2,6-diaminopimeloyl-D-alanyl-D-alanine + UMP</text>
        <dbReference type="Rhea" id="RHEA:28386"/>
        <dbReference type="ChEBI" id="CHEBI:57865"/>
        <dbReference type="ChEBI" id="CHEBI:60392"/>
        <dbReference type="ChEBI" id="CHEBI:61386"/>
        <dbReference type="ChEBI" id="CHEBI:61387"/>
        <dbReference type="EC" id="2.7.8.13"/>
    </reaction>
</comment>
<dbReference type="InterPro" id="IPR018480">
    <property type="entry name" value="PNAcMuramoyl-5peptid_Trfase_CS"/>
</dbReference>
<dbReference type="GO" id="GO:0046872">
    <property type="term" value="F:metal ion binding"/>
    <property type="evidence" value="ECO:0007669"/>
    <property type="project" value="UniProtKB-KW"/>
</dbReference>
<dbReference type="OrthoDB" id="9805475at2"/>
<keyword evidence="4 7" id="KW-0812">Transmembrane</keyword>
<dbReference type="GO" id="GO:0051992">
    <property type="term" value="F:UDP-N-acetylmuramoyl-L-alanyl-D-glutamyl-meso-2,6-diaminopimelyl-D-alanyl-D-alanine:undecaprenyl-phosphate transferase activity"/>
    <property type="evidence" value="ECO:0007669"/>
    <property type="project" value="RHEA"/>
</dbReference>
<dbReference type="GO" id="GO:0005886">
    <property type="term" value="C:plasma membrane"/>
    <property type="evidence" value="ECO:0007669"/>
    <property type="project" value="UniProtKB-SubCell"/>
</dbReference>
<dbReference type="PANTHER" id="PTHR22926">
    <property type="entry name" value="PHOSPHO-N-ACETYLMURAMOYL-PENTAPEPTIDE-TRANSFERASE"/>
    <property type="match status" value="1"/>
</dbReference>
<dbReference type="STRING" id="643648.Slip_0792"/>
<keyword evidence="7" id="KW-0132">Cell division</keyword>
<reference evidence="10 11" key="2">
    <citation type="journal article" date="2010" name="Stand. Genomic Sci.">
        <title>Complete genome sequence of Syntrophothermus lipocalidus type strain (TGB-C1).</title>
        <authorList>
            <person name="Djao O.D."/>
            <person name="Zhang X."/>
            <person name="Lucas S."/>
            <person name="Lapidus A."/>
            <person name="Del Rio T.G."/>
            <person name="Nolan M."/>
            <person name="Tice H."/>
            <person name="Cheng J.F."/>
            <person name="Han C."/>
            <person name="Tapia R."/>
            <person name="Goodwin L."/>
            <person name="Pitluck S."/>
            <person name="Liolios K."/>
            <person name="Ivanova N."/>
            <person name="Mavromatis K."/>
            <person name="Mikhailova N."/>
            <person name="Ovchinnikova G."/>
            <person name="Pati A."/>
            <person name="Brambilla E."/>
            <person name="Chen A."/>
            <person name="Palaniappan K."/>
            <person name="Land M."/>
            <person name="Hauser L."/>
            <person name="Chang Y.J."/>
            <person name="Jeffries C.D."/>
            <person name="Rohde M."/>
            <person name="Sikorski J."/>
            <person name="Spring S."/>
            <person name="Goker M."/>
            <person name="Detter J.C."/>
            <person name="Woyke T."/>
            <person name="Bristow J."/>
            <person name="Eisen J.A."/>
            <person name="Markowitz V."/>
            <person name="Hugenholtz P."/>
            <person name="Kyrpides N.C."/>
            <person name="Klenk H.P."/>
        </authorList>
    </citation>
    <scope>NUCLEOTIDE SEQUENCE [LARGE SCALE GENOMIC DNA]</scope>
    <source>
        <strain evidence="11">DSM 12680 / TGB-C1</strain>
    </source>
</reference>
<dbReference type="EC" id="2.7.8.13" evidence="7 8"/>
<dbReference type="eggNOG" id="COG0472">
    <property type="taxonomic scope" value="Bacteria"/>
</dbReference>
<evidence type="ECO:0000313" key="11">
    <source>
        <dbReference type="Proteomes" id="UP000000378"/>
    </source>
</evidence>
<dbReference type="CDD" id="cd06852">
    <property type="entry name" value="GT_MraY"/>
    <property type="match status" value="1"/>
</dbReference>
<dbReference type="PROSITE" id="PS01347">
    <property type="entry name" value="MRAY_1"/>
    <property type="match status" value="1"/>
</dbReference>
<name>D7CLI7_SYNLT</name>
<gene>
    <name evidence="7" type="primary">mraY</name>
    <name evidence="10" type="ordered locus">Slip_0792</name>
</gene>
<dbReference type="PANTHER" id="PTHR22926:SF5">
    <property type="entry name" value="PHOSPHO-N-ACETYLMURAMOYL-PENTAPEPTIDE-TRANSFERASE HOMOLOG"/>
    <property type="match status" value="1"/>
</dbReference>
<dbReference type="InterPro" id="IPR003524">
    <property type="entry name" value="PNAcMuramoyl-5peptid_Trfase"/>
</dbReference>
<dbReference type="GO" id="GO:0008360">
    <property type="term" value="P:regulation of cell shape"/>
    <property type="evidence" value="ECO:0007669"/>
    <property type="project" value="UniProtKB-KW"/>
</dbReference>
<evidence type="ECO:0000313" key="10">
    <source>
        <dbReference type="EMBL" id="ADI01572.1"/>
    </source>
</evidence>
<feature type="transmembrane region" description="Helical" evidence="7">
    <location>
        <begin position="51"/>
        <end position="71"/>
    </location>
</feature>
<keyword evidence="7 9" id="KW-0479">Metal-binding</keyword>
<feature type="transmembrane region" description="Helical" evidence="7">
    <location>
        <begin position="153"/>
        <end position="171"/>
    </location>
</feature>
<feature type="transmembrane region" description="Helical" evidence="7">
    <location>
        <begin position="12"/>
        <end position="30"/>
    </location>
</feature>
<dbReference type="RefSeq" id="WP_013174974.1">
    <property type="nucleotide sequence ID" value="NC_014220.1"/>
</dbReference>
<keyword evidence="6 7" id="KW-0472">Membrane</keyword>
<evidence type="ECO:0000256" key="5">
    <source>
        <dbReference type="ARBA" id="ARBA00022989"/>
    </source>
</evidence>
<evidence type="ECO:0000256" key="7">
    <source>
        <dbReference type="HAMAP-Rule" id="MF_00038"/>
    </source>
</evidence>
<dbReference type="NCBIfam" id="TIGR00445">
    <property type="entry name" value="mraY"/>
    <property type="match status" value="1"/>
</dbReference>
<feature type="binding site" evidence="9">
    <location>
        <position position="170"/>
    </location>
    <ligand>
        <name>Mg(2+)</name>
        <dbReference type="ChEBI" id="CHEBI:18420"/>
    </ligand>
</feature>
<dbReference type="EMBL" id="CP002048">
    <property type="protein sequence ID" value="ADI01572.1"/>
    <property type="molecule type" value="Genomic_DNA"/>
</dbReference>
<dbReference type="UniPathway" id="UPA00219"/>
<dbReference type="Pfam" id="PF00953">
    <property type="entry name" value="Glycos_transf_4"/>
    <property type="match status" value="1"/>
</dbReference>
<evidence type="ECO:0000256" key="2">
    <source>
        <dbReference type="ARBA" id="ARBA00005583"/>
    </source>
</evidence>
<keyword evidence="3 7" id="KW-0808">Transferase</keyword>
<dbReference type="HAMAP" id="MF_00038">
    <property type="entry name" value="MraY"/>
    <property type="match status" value="1"/>
</dbReference>
<feature type="transmembrane region" description="Helical" evidence="7">
    <location>
        <begin position="77"/>
        <end position="95"/>
    </location>
</feature>
<accession>D7CLI7</accession>
<keyword evidence="7" id="KW-0131">Cell cycle</keyword>
<evidence type="ECO:0000256" key="3">
    <source>
        <dbReference type="ARBA" id="ARBA00022679"/>
    </source>
</evidence>
<comment type="cofactor">
    <cofactor evidence="7 9">
        <name>Mg(2+)</name>
        <dbReference type="ChEBI" id="CHEBI:18420"/>
    </cofactor>
</comment>